<dbReference type="OMA" id="HRMGTPN"/>
<dbReference type="OrthoDB" id="5600002at2759"/>
<dbReference type="PROSITE" id="PS50896">
    <property type="entry name" value="LISH"/>
    <property type="match status" value="1"/>
</dbReference>
<comment type="subcellular location">
    <subcellularLocation>
        <location evidence="1">Nucleus</location>
    </subcellularLocation>
</comment>
<dbReference type="InterPro" id="IPR008116">
    <property type="entry name" value="SSDP_DNA-bd"/>
</dbReference>
<dbReference type="PANTHER" id="PTHR12610:SF12">
    <property type="entry name" value="SEQUENCE-SPECIFIC SINGLE-STRANDED DNA-BINDING PROTEIN, ISOFORM D"/>
    <property type="match status" value="1"/>
</dbReference>
<feature type="compositionally biased region" description="Polar residues" evidence="4">
    <location>
        <begin position="13"/>
        <end position="23"/>
    </location>
</feature>
<feature type="compositionally biased region" description="Gly residues" evidence="4">
    <location>
        <begin position="310"/>
        <end position="320"/>
    </location>
</feature>
<feature type="compositionally biased region" description="Low complexity" evidence="4">
    <location>
        <begin position="351"/>
        <end position="362"/>
    </location>
</feature>
<feature type="region of interest" description="Disordered" evidence="4">
    <location>
        <begin position="1"/>
        <end position="23"/>
    </location>
</feature>
<feature type="region of interest" description="Disordered" evidence="4">
    <location>
        <begin position="383"/>
        <end position="453"/>
    </location>
</feature>
<feature type="region of interest" description="Disordered" evidence="4">
    <location>
        <begin position="262"/>
        <end position="282"/>
    </location>
</feature>
<dbReference type="GO" id="GO:0045944">
    <property type="term" value="P:positive regulation of transcription by RNA polymerase II"/>
    <property type="evidence" value="ECO:0007669"/>
    <property type="project" value="TreeGrafter"/>
</dbReference>
<feature type="compositionally biased region" description="Pro residues" evidence="4">
    <location>
        <begin position="162"/>
        <end position="181"/>
    </location>
</feature>
<dbReference type="PANTHER" id="PTHR12610">
    <property type="entry name" value="SINGLE STRANDED DNA BINDING PROTEIN"/>
    <property type="match status" value="1"/>
</dbReference>
<accession>A0A3P6ULZ9</accession>
<protein>
    <submittedName>
        <fullName evidence="5">Uncharacterized protein</fullName>
    </submittedName>
</protein>
<evidence type="ECO:0000313" key="6">
    <source>
        <dbReference type="Proteomes" id="UP000277928"/>
    </source>
</evidence>
<keyword evidence="3" id="KW-0539">Nucleus</keyword>
<evidence type="ECO:0000256" key="1">
    <source>
        <dbReference type="ARBA" id="ARBA00004123"/>
    </source>
</evidence>
<dbReference type="EMBL" id="UYRX01000242">
    <property type="protein sequence ID" value="VDK78331.1"/>
    <property type="molecule type" value="Genomic_DNA"/>
</dbReference>
<feature type="compositionally biased region" description="Low complexity" evidence="4">
    <location>
        <begin position="192"/>
        <end position="206"/>
    </location>
</feature>
<dbReference type="GO" id="GO:0005634">
    <property type="term" value="C:nucleus"/>
    <property type="evidence" value="ECO:0007669"/>
    <property type="project" value="UniProtKB-SubCell"/>
</dbReference>
<gene>
    <name evidence="5" type="ORF">NLS_LOCUS4045</name>
</gene>
<keyword evidence="6" id="KW-1185">Reference proteome</keyword>
<evidence type="ECO:0000256" key="4">
    <source>
        <dbReference type="SAM" id="MobiDB-lite"/>
    </source>
</evidence>
<dbReference type="PRINTS" id="PR01743">
    <property type="entry name" value="SSDNABINDING"/>
</dbReference>
<keyword evidence="2" id="KW-0238">DNA-binding</keyword>
<dbReference type="GO" id="GO:0003697">
    <property type="term" value="F:single-stranded DNA binding"/>
    <property type="evidence" value="ECO:0007669"/>
    <property type="project" value="InterPro"/>
</dbReference>
<feature type="compositionally biased region" description="Low complexity" evidence="4">
    <location>
        <begin position="432"/>
        <end position="443"/>
    </location>
</feature>
<proteinExistence type="predicted"/>
<dbReference type="InterPro" id="IPR006594">
    <property type="entry name" value="LisH"/>
</dbReference>
<feature type="compositionally biased region" description="Gly residues" evidence="4">
    <location>
        <begin position="395"/>
        <end position="409"/>
    </location>
</feature>
<feature type="region of interest" description="Disordered" evidence="4">
    <location>
        <begin position="114"/>
        <end position="209"/>
    </location>
</feature>
<sequence length="479" mass="48788">MFAQQPKGPPPNRNQTTLTSQSEAAAKEKLAGFVYEYLVHNGATKTAESFKGEVLSQNNASKQINIGDAPGFLQNWFFLFWDLYSAAPERRDTCEASQEAKAFHEYFPSAAASPLGMGPGPGPDGLMPAGYYPPRSGQPGPSGATSQSSPISGVPPSGSFAPVPPRYAMPSRNGPPGPGAMPPGAGFPGAGPPHMFGEQMRPMQPQRLPPSAGPMRMPTNFPGMRPNGPMRYGSQMYMESPTGTPFPPNAMMPNGAICSSTPSMLSSPGPQGPMPTGPDGQADPRGYMMMSTASNIPYVMHGSEGSMTPGAGGRGSAGPPGSGPETQVGSLLNGDEMKQSPASTHGGLNGGTPSTAGGPGPMASVSIYNPALSINKVKTVQLPRLPDGGSQAPVGGPGSVSGAGVGGPGSVHSQSGAPPSVVAGGSQGNGPGNNSNTNSSSGGQVNEEASEISKIKQSLFDDLKHFGAKEDNNAESYFS</sequence>
<dbReference type="Proteomes" id="UP000277928">
    <property type="component" value="Unassembled WGS sequence"/>
</dbReference>
<name>A0A3P6ULZ9_LITSI</name>
<dbReference type="STRING" id="42156.A0A3P6ULZ9"/>
<feature type="region of interest" description="Disordered" evidence="4">
    <location>
        <begin position="301"/>
        <end position="362"/>
    </location>
</feature>
<evidence type="ECO:0000256" key="3">
    <source>
        <dbReference type="ARBA" id="ARBA00023242"/>
    </source>
</evidence>
<reference evidence="5 6" key="1">
    <citation type="submission" date="2018-08" db="EMBL/GenBank/DDBJ databases">
        <authorList>
            <person name="Laetsch R D."/>
            <person name="Stevens L."/>
            <person name="Kumar S."/>
            <person name="Blaxter L. M."/>
        </authorList>
    </citation>
    <scope>NUCLEOTIDE SEQUENCE [LARGE SCALE GENOMIC DNA]</scope>
</reference>
<evidence type="ECO:0000313" key="5">
    <source>
        <dbReference type="EMBL" id="VDK78331.1"/>
    </source>
</evidence>
<dbReference type="AlphaFoldDB" id="A0A3P6ULZ9"/>
<organism evidence="5 6">
    <name type="scientific">Litomosoides sigmodontis</name>
    <name type="common">Filarial nematode worm</name>
    <dbReference type="NCBI Taxonomy" id="42156"/>
    <lineage>
        <taxon>Eukaryota</taxon>
        <taxon>Metazoa</taxon>
        <taxon>Ecdysozoa</taxon>
        <taxon>Nematoda</taxon>
        <taxon>Chromadorea</taxon>
        <taxon>Rhabditida</taxon>
        <taxon>Spirurina</taxon>
        <taxon>Spiruromorpha</taxon>
        <taxon>Filarioidea</taxon>
        <taxon>Onchocercidae</taxon>
        <taxon>Litomosoides</taxon>
    </lineage>
</organism>
<evidence type="ECO:0000256" key="2">
    <source>
        <dbReference type="ARBA" id="ARBA00023125"/>
    </source>
</evidence>
<feature type="compositionally biased region" description="Low complexity" evidence="4">
    <location>
        <begin position="146"/>
        <end position="159"/>
    </location>
</feature>